<dbReference type="OrthoDB" id="270970at2759"/>
<keyword evidence="5" id="KW-1185">Reference proteome</keyword>
<dbReference type="InterPro" id="IPR035892">
    <property type="entry name" value="C2_domain_sf"/>
</dbReference>
<keyword evidence="2" id="KW-0106">Calcium</keyword>
<name>A0A9W4SEL7_9GLOM</name>
<organism evidence="4 5">
    <name type="scientific">Funneliformis geosporum</name>
    <dbReference type="NCBI Taxonomy" id="1117311"/>
    <lineage>
        <taxon>Eukaryota</taxon>
        <taxon>Fungi</taxon>
        <taxon>Fungi incertae sedis</taxon>
        <taxon>Mucoromycota</taxon>
        <taxon>Glomeromycotina</taxon>
        <taxon>Glomeromycetes</taxon>
        <taxon>Glomerales</taxon>
        <taxon>Glomeraceae</taxon>
        <taxon>Funneliformis</taxon>
    </lineage>
</organism>
<proteinExistence type="predicted"/>
<feature type="domain" description="C2" evidence="3">
    <location>
        <begin position="1"/>
        <end position="111"/>
    </location>
</feature>
<dbReference type="Gene3D" id="2.60.40.150">
    <property type="entry name" value="C2 domain"/>
    <property type="match status" value="1"/>
</dbReference>
<dbReference type="AlphaFoldDB" id="A0A9W4SEL7"/>
<evidence type="ECO:0000256" key="2">
    <source>
        <dbReference type="ARBA" id="ARBA00022837"/>
    </source>
</evidence>
<dbReference type="SMART" id="SM00239">
    <property type="entry name" value="C2"/>
    <property type="match status" value="1"/>
</dbReference>
<evidence type="ECO:0000313" key="4">
    <source>
        <dbReference type="EMBL" id="CAI2166590.1"/>
    </source>
</evidence>
<protein>
    <submittedName>
        <fullName evidence="4">10296_t:CDS:1</fullName>
    </submittedName>
</protein>
<keyword evidence="1" id="KW-0479">Metal-binding</keyword>
<dbReference type="PANTHER" id="PTHR46502">
    <property type="entry name" value="C2 DOMAIN-CONTAINING"/>
    <property type="match status" value="1"/>
</dbReference>
<gene>
    <name evidence="4" type="ORF">FWILDA_LOCUS2650</name>
</gene>
<dbReference type="CDD" id="cd00030">
    <property type="entry name" value="C2"/>
    <property type="match status" value="1"/>
</dbReference>
<evidence type="ECO:0000313" key="5">
    <source>
        <dbReference type="Proteomes" id="UP001153678"/>
    </source>
</evidence>
<evidence type="ECO:0000259" key="3">
    <source>
        <dbReference type="PROSITE" id="PS50004"/>
    </source>
</evidence>
<dbReference type="EMBL" id="CAMKVN010000317">
    <property type="protein sequence ID" value="CAI2166590.1"/>
    <property type="molecule type" value="Genomic_DNA"/>
</dbReference>
<dbReference type="PANTHER" id="PTHR46502:SF2">
    <property type="entry name" value="16 KDA PHLOEM PROTEIN 2"/>
    <property type="match status" value="1"/>
</dbReference>
<comment type="caution">
    <text evidence="4">The sequence shown here is derived from an EMBL/GenBank/DDBJ whole genome shotgun (WGS) entry which is preliminary data.</text>
</comment>
<dbReference type="SUPFAM" id="SSF49562">
    <property type="entry name" value="C2 domain (Calcium/lipid-binding domain, CaLB)"/>
    <property type="match status" value="1"/>
</dbReference>
<dbReference type="GO" id="GO:0046872">
    <property type="term" value="F:metal ion binding"/>
    <property type="evidence" value="ECO:0007669"/>
    <property type="project" value="UniProtKB-KW"/>
</dbReference>
<dbReference type="PRINTS" id="PR00360">
    <property type="entry name" value="C2DOMAIN"/>
</dbReference>
<dbReference type="InterPro" id="IPR000008">
    <property type="entry name" value="C2_dom"/>
</dbReference>
<dbReference type="Pfam" id="PF00168">
    <property type="entry name" value="C2"/>
    <property type="match status" value="1"/>
</dbReference>
<accession>A0A9W4SEL7</accession>
<sequence>MAKGVLKVTVGKSLSAKGLRNADEVGKSDPYVKLWIDGADQKRTTTKVGTLDPVWNETFTFQVDRQSKLYFKIWDSDPEKAVEGKINDDWLAEGKIDLTDVFTKHHVEETHELKHNLGFTKDGFAGASGAWAGALAAALAGAFAATAFPS</sequence>
<evidence type="ECO:0000256" key="1">
    <source>
        <dbReference type="ARBA" id="ARBA00022723"/>
    </source>
</evidence>
<reference evidence="4" key="1">
    <citation type="submission" date="2022-08" db="EMBL/GenBank/DDBJ databases">
        <authorList>
            <person name="Kallberg Y."/>
            <person name="Tangrot J."/>
            <person name="Rosling A."/>
        </authorList>
    </citation>
    <scope>NUCLEOTIDE SEQUENCE</scope>
    <source>
        <strain evidence="4">Wild A</strain>
    </source>
</reference>
<dbReference type="Proteomes" id="UP001153678">
    <property type="component" value="Unassembled WGS sequence"/>
</dbReference>
<dbReference type="PROSITE" id="PS50004">
    <property type="entry name" value="C2"/>
    <property type="match status" value="1"/>
</dbReference>